<dbReference type="Pfam" id="PF13240">
    <property type="entry name" value="Zn_Ribbon_1"/>
    <property type="match status" value="1"/>
</dbReference>
<protein>
    <submittedName>
        <fullName evidence="3">Zinc ribbon protein</fullName>
    </submittedName>
</protein>
<gene>
    <name evidence="3" type="ORF">BGX16_2765</name>
</gene>
<accession>A0A2M9AAF7</accession>
<keyword evidence="4" id="KW-1185">Reference proteome</keyword>
<feature type="transmembrane region" description="Helical" evidence="1">
    <location>
        <begin position="65"/>
        <end position="85"/>
    </location>
</feature>
<dbReference type="Proteomes" id="UP000231134">
    <property type="component" value="Unassembled WGS sequence"/>
</dbReference>
<evidence type="ECO:0000313" key="4">
    <source>
        <dbReference type="Proteomes" id="UP000231134"/>
    </source>
</evidence>
<feature type="domain" description="Zinc-ribbon" evidence="2">
    <location>
        <begin position="8"/>
        <end position="27"/>
    </location>
</feature>
<sequence length="86" mass="9328">MDDVKKICPHCGAELKDDATFCPHCGSDKDTGWKEGAESADLELPDYDEIVENEFGQKKKNFSRIASAIIGGILAVVLLIVFTGIV</sequence>
<evidence type="ECO:0000313" key="3">
    <source>
        <dbReference type="EMBL" id="PJJ42721.1"/>
    </source>
</evidence>
<dbReference type="OrthoDB" id="9808089at2"/>
<evidence type="ECO:0000256" key="1">
    <source>
        <dbReference type="SAM" id="Phobius"/>
    </source>
</evidence>
<dbReference type="AlphaFoldDB" id="A0A2M9AAF7"/>
<keyword evidence="1" id="KW-0472">Membrane</keyword>
<evidence type="ECO:0000259" key="2">
    <source>
        <dbReference type="Pfam" id="PF13240"/>
    </source>
</evidence>
<keyword evidence="1" id="KW-0812">Transmembrane</keyword>
<dbReference type="InterPro" id="IPR026870">
    <property type="entry name" value="Zinc_ribbon_dom"/>
</dbReference>
<dbReference type="Gene3D" id="4.10.1060.50">
    <property type="match status" value="1"/>
</dbReference>
<dbReference type="InterPro" id="IPR038587">
    <property type="entry name" value="Ribosomal_eL40_sf"/>
</dbReference>
<proteinExistence type="predicted"/>
<dbReference type="RefSeq" id="WP_100426565.1">
    <property type="nucleotide sequence ID" value="NZ_PGEX01000001.1"/>
</dbReference>
<organism evidence="3 4">
    <name type="scientific">Hallerella succinigenes</name>
    <dbReference type="NCBI Taxonomy" id="1896222"/>
    <lineage>
        <taxon>Bacteria</taxon>
        <taxon>Pseudomonadati</taxon>
        <taxon>Fibrobacterota</taxon>
        <taxon>Fibrobacteria</taxon>
        <taxon>Fibrobacterales</taxon>
        <taxon>Fibrobacteraceae</taxon>
        <taxon>Hallerella</taxon>
    </lineage>
</organism>
<comment type="caution">
    <text evidence="3">The sequence shown here is derived from an EMBL/GenBank/DDBJ whole genome shotgun (WGS) entry which is preliminary data.</text>
</comment>
<keyword evidence="1" id="KW-1133">Transmembrane helix</keyword>
<dbReference type="EMBL" id="PGEX01000001">
    <property type="protein sequence ID" value="PJJ42721.1"/>
    <property type="molecule type" value="Genomic_DNA"/>
</dbReference>
<reference evidence="3 4" key="1">
    <citation type="submission" date="2017-11" db="EMBL/GenBank/DDBJ databases">
        <title>Animal gut microbial communities from fecal samples from Wisconsin, USA.</title>
        <authorList>
            <person name="Neumann A."/>
        </authorList>
    </citation>
    <scope>NUCLEOTIDE SEQUENCE [LARGE SCALE GENOMIC DNA]</scope>
    <source>
        <strain evidence="3 4">UWS3</strain>
    </source>
</reference>
<name>A0A2M9AAF7_9BACT</name>